<sequence>MDNHYKSYTTSELVTLAELHDKCKISYIAKKLGRTERAVYAKIREMKETGMMEAIYSDDEEPAI</sequence>
<accession>A0A386K6W2</accession>
<protein>
    <submittedName>
        <fullName evidence="1">Uncharacterized protein</fullName>
    </submittedName>
</protein>
<gene>
    <name evidence="1" type="ORF">Ray17_20</name>
</gene>
<dbReference type="Proteomes" id="UP000281415">
    <property type="component" value="Segment"/>
</dbReference>
<name>A0A386K6W2_9CAUD</name>
<keyword evidence="2" id="KW-1185">Reference proteome</keyword>
<evidence type="ECO:0000313" key="2">
    <source>
        <dbReference type="Proteomes" id="UP000281415"/>
    </source>
</evidence>
<dbReference type="EMBL" id="MH752385">
    <property type="protein sequence ID" value="AYD80921.1"/>
    <property type="molecule type" value="Genomic_DNA"/>
</dbReference>
<reference evidence="2" key="1">
    <citation type="submission" date="2018-08" db="EMBL/GenBank/DDBJ databases">
        <authorList>
            <person name="Showalter R."/>
            <person name="Adat I."/>
            <person name="Raab R."/>
            <person name="Temple L."/>
        </authorList>
    </citation>
    <scope>NUCLEOTIDE SEQUENCE [LARGE SCALE GENOMIC DNA]</scope>
</reference>
<evidence type="ECO:0000313" key="1">
    <source>
        <dbReference type="EMBL" id="AYD80921.1"/>
    </source>
</evidence>
<organism evidence="1 2">
    <name type="scientific">Bacillus phage Ray17</name>
    <dbReference type="NCBI Taxonomy" id="2315627"/>
    <lineage>
        <taxon>Viruses</taxon>
        <taxon>Duplodnaviria</taxon>
        <taxon>Heunggongvirae</taxon>
        <taxon>Uroviricota</taxon>
        <taxon>Caudoviricetes</taxon>
        <taxon>Trautnerviridae</taxon>
        <taxon>Polsinellivirinae</taxon>
        <taxon>Splendidredvirus</taxon>
        <taxon>Splendidredvirus ray17</taxon>
    </lineage>
</organism>
<proteinExistence type="predicted"/>